<keyword evidence="4" id="KW-1185">Reference proteome</keyword>
<keyword evidence="2" id="KW-0067">ATP-binding</keyword>
<proteinExistence type="predicted"/>
<dbReference type="RefSeq" id="WP_211851836.1">
    <property type="nucleotide sequence ID" value="NZ_JAAGBB010000007.1"/>
</dbReference>
<dbReference type="SUPFAM" id="SSF52540">
    <property type="entry name" value="P-loop containing nucleoside triphosphate hydrolases"/>
    <property type="match status" value="1"/>
</dbReference>
<dbReference type="EMBL" id="JAAGBB010000007">
    <property type="protein sequence ID" value="MBR0664239.1"/>
    <property type="molecule type" value="Genomic_DNA"/>
</dbReference>
<evidence type="ECO:0000313" key="4">
    <source>
        <dbReference type="Proteomes" id="UP001196870"/>
    </source>
</evidence>
<name>A0ABS5EVG1_9PROT</name>
<organism evidence="3 4">
    <name type="scientific">Plastoroseomonas hellenica</name>
    <dbReference type="NCBI Taxonomy" id="2687306"/>
    <lineage>
        <taxon>Bacteria</taxon>
        <taxon>Pseudomonadati</taxon>
        <taxon>Pseudomonadota</taxon>
        <taxon>Alphaproteobacteria</taxon>
        <taxon>Acetobacterales</taxon>
        <taxon>Acetobacteraceae</taxon>
        <taxon>Plastoroseomonas</taxon>
    </lineage>
</organism>
<dbReference type="Proteomes" id="UP001196870">
    <property type="component" value="Unassembled WGS sequence"/>
</dbReference>
<reference evidence="4" key="1">
    <citation type="journal article" date="2021" name="Syst. Appl. Microbiol.">
        <title>Roseomonas hellenica sp. nov., isolated from roots of wild-growing Alkanna tinctoria.</title>
        <authorList>
            <person name="Rat A."/>
            <person name="Naranjo H.D."/>
            <person name="Lebbe L."/>
            <person name="Cnockaert M."/>
            <person name="Krigas N."/>
            <person name="Grigoriadou K."/>
            <person name="Maloupa E."/>
            <person name="Willems A."/>
        </authorList>
    </citation>
    <scope>NUCLEOTIDE SEQUENCE [LARGE SCALE GENOMIC DNA]</scope>
    <source>
        <strain evidence="4">LMG 31523</strain>
    </source>
</reference>
<dbReference type="PANTHER" id="PTHR43384:SF6">
    <property type="entry name" value="SEPTUM SITE-DETERMINING PROTEIN MIND HOMOLOG, CHLOROPLASTIC"/>
    <property type="match status" value="1"/>
</dbReference>
<comment type="caution">
    <text evidence="3">The sequence shown here is derived from an EMBL/GenBank/DDBJ whole genome shotgun (WGS) entry which is preliminary data.</text>
</comment>
<accession>A0ABS5EVG1</accession>
<protein>
    <submittedName>
        <fullName evidence="3">Pilus assembly protein</fullName>
    </submittedName>
</protein>
<evidence type="ECO:0000256" key="2">
    <source>
        <dbReference type="ARBA" id="ARBA00022840"/>
    </source>
</evidence>
<gene>
    <name evidence="3" type="ORF">GXW71_07705</name>
</gene>
<evidence type="ECO:0000313" key="3">
    <source>
        <dbReference type="EMBL" id="MBR0664239.1"/>
    </source>
</evidence>
<keyword evidence="1" id="KW-0547">Nucleotide-binding</keyword>
<dbReference type="InterPro" id="IPR050625">
    <property type="entry name" value="ParA/MinD_ATPase"/>
</dbReference>
<dbReference type="PANTHER" id="PTHR43384">
    <property type="entry name" value="SEPTUM SITE-DETERMINING PROTEIN MIND HOMOLOG, CHLOROPLASTIC-RELATED"/>
    <property type="match status" value="1"/>
</dbReference>
<dbReference type="Gene3D" id="3.40.50.2300">
    <property type="match status" value="1"/>
</dbReference>
<evidence type="ECO:0000256" key="1">
    <source>
        <dbReference type="ARBA" id="ARBA00022741"/>
    </source>
</evidence>
<dbReference type="Gene3D" id="3.40.50.300">
    <property type="entry name" value="P-loop containing nucleotide triphosphate hydrolases"/>
    <property type="match status" value="1"/>
</dbReference>
<dbReference type="InterPro" id="IPR027417">
    <property type="entry name" value="P-loop_NTPase"/>
</dbReference>
<sequence length="403" mass="43426">MPPPSEAAAAPSLTRTDRKRIVCFTTDPATEAALRDGFSDPAQEPPDVRRGDIVAAIAALRRMPTPHVLLVDVSGHAQPLAALDDLSHVVEPDVQVLVIGDRQDLGFYRHLTRGLGIADYLYKPISATMVAEAFAPLVSKRRTVEPMARGGRMIAITGARGGAGASTVAVNLAWYLANAAQRHTILLDADLHRGTGALLLGTQTGSGLRAALEFPDRVDELFIERSAQFVSERLHVLAGEESLEDQPGFTSGATQRLVGTLRRRYNYIVADVPFRNEAFSRELCDLAQQRVVVMEPQLAALRDALRLMRLPVGSGQVHRPLLVLNRGRRKGVLSIKQVSETLGQPPDVIIPEGASRLESAETMGEPAVAKSGAFRAAITQLAHACGAVSAAPKRRGLFGLFRK</sequence>